<evidence type="ECO:0000256" key="2">
    <source>
        <dbReference type="ARBA" id="ARBA00022692"/>
    </source>
</evidence>
<keyword evidence="4 5" id="KW-0472">Membrane</keyword>
<sequence>MGGGSIAGQQGTLAITTVSDNYDNYVEGSVWFYQPNKIAPPIFAGLFLASAVVHAYQTWLYKSWKMTLLVPWGAALMVAGFAIREAGAYHISNVKLLIASTVLLLSGPPVFAGANYFILGRSLYYIPWLSPVYPGRVVTTFIGIDVIIEVLIGNGAAKVVDTTNDPSQRRAGEILVKTALILQAISFTAYITLLAIWHTRVKRAGLLSNNLRTVVWVLYASSILILIRCIYRVVEFFEGYTGQVYTREAYFWVFDASLMLVDTYLLNAFHPGKYFPRKSKIYLARDGETELKGPGWRDPRIWYWQIVDPFDVAGLFVKEKNDFWNHPPVQDAETAVGTEFTKTKAGATAAEVVSAKAREPAWLGPLGRVLWRKINGRRTGAA</sequence>
<feature type="transmembrane region" description="Helical" evidence="5">
    <location>
        <begin position="68"/>
        <end position="84"/>
    </location>
</feature>
<evidence type="ECO:0000256" key="5">
    <source>
        <dbReference type="SAM" id="Phobius"/>
    </source>
</evidence>
<proteinExistence type="predicted"/>
<evidence type="ECO:0000256" key="3">
    <source>
        <dbReference type="ARBA" id="ARBA00022989"/>
    </source>
</evidence>
<evidence type="ECO:0000256" key="1">
    <source>
        <dbReference type="ARBA" id="ARBA00004141"/>
    </source>
</evidence>
<feature type="transmembrane region" description="Helical" evidence="5">
    <location>
        <begin position="213"/>
        <end position="234"/>
    </location>
</feature>
<organism evidence="6 7">
    <name type="scientific">Oleoguttula mirabilis</name>
    <dbReference type="NCBI Taxonomy" id="1507867"/>
    <lineage>
        <taxon>Eukaryota</taxon>
        <taxon>Fungi</taxon>
        <taxon>Dikarya</taxon>
        <taxon>Ascomycota</taxon>
        <taxon>Pezizomycotina</taxon>
        <taxon>Dothideomycetes</taxon>
        <taxon>Dothideomycetidae</taxon>
        <taxon>Mycosphaerellales</taxon>
        <taxon>Teratosphaeriaceae</taxon>
        <taxon>Oleoguttula</taxon>
    </lineage>
</organism>
<evidence type="ECO:0000256" key="4">
    <source>
        <dbReference type="ARBA" id="ARBA00023136"/>
    </source>
</evidence>
<keyword evidence="7" id="KW-1185">Reference proteome</keyword>
<feature type="transmembrane region" description="Helical" evidence="5">
    <location>
        <begin position="180"/>
        <end position="201"/>
    </location>
</feature>
<name>A0AAV9JSQ4_9PEZI</name>
<dbReference type="PANTHER" id="PTHR31465:SF13">
    <property type="entry name" value="RTA1 DOMAIN PROTEIN-RELATED"/>
    <property type="match status" value="1"/>
</dbReference>
<evidence type="ECO:0008006" key="8">
    <source>
        <dbReference type="Google" id="ProtNLM"/>
    </source>
</evidence>
<feature type="transmembrane region" description="Helical" evidence="5">
    <location>
        <begin position="96"/>
        <end position="118"/>
    </location>
</feature>
<protein>
    <recommendedName>
        <fullName evidence="8">RTA1-like protein</fullName>
    </recommendedName>
</protein>
<keyword evidence="3 5" id="KW-1133">Transmembrane helix</keyword>
<dbReference type="AlphaFoldDB" id="A0AAV9JSQ4"/>
<dbReference type="Pfam" id="PF04479">
    <property type="entry name" value="RTA1"/>
    <property type="match status" value="1"/>
</dbReference>
<evidence type="ECO:0000313" key="7">
    <source>
        <dbReference type="Proteomes" id="UP001324427"/>
    </source>
</evidence>
<dbReference type="EMBL" id="JAVFHQ010000006">
    <property type="protein sequence ID" value="KAK4548728.1"/>
    <property type="molecule type" value="Genomic_DNA"/>
</dbReference>
<reference evidence="6 7" key="1">
    <citation type="submission" date="2021-11" db="EMBL/GenBank/DDBJ databases">
        <title>Black yeast isolated from Biological Soil Crust.</title>
        <authorList>
            <person name="Kurbessoian T."/>
        </authorList>
    </citation>
    <scope>NUCLEOTIDE SEQUENCE [LARGE SCALE GENOMIC DNA]</scope>
    <source>
        <strain evidence="6 7">CCFEE 5522</strain>
    </source>
</reference>
<comment type="caution">
    <text evidence="6">The sequence shown here is derived from an EMBL/GenBank/DDBJ whole genome shotgun (WGS) entry which is preliminary data.</text>
</comment>
<keyword evidence="2 5" id="KW-0812">Transmembrane</keyword>
<dbReference type="GO" id="GO:0016020">
    <property type="term" value="C:membrane"/>
    <property type="evidence" value="ECO:0007669"/>
    <property type="project" value="UniProtKB-SubCell"/>
</dbReference>
<comment type="subcellular location">
    <subcellularLocation>
        <location evidence="1">Membrane</location>
        <topology evidence="1">Multi-pass membrane protein</topology>
    </subcellularLocation>
</comment>
<dbReference type="PANTHER" id="PTHR31465">
    <property type="entry name" value="PROTEIN RTA1-RELATED"/>
    <property type="match status" value="1"/>
</dbReference>
<dbReference type="InterPro" id="IPR007568">
    <property type="entry name" value="RTA1"/>
</dbReference>
<feature type="transmembrane region" description="Helical" evidence="5">
    <location>
        <begin position="38"/>
        <end position="56"/>
    </location>
</feature>
<dbReference type="Proteomes" id="UP001324427">
    <property type="component" value="Unassembled WGS sequence"/>
</dbReference>
<feature type="transmembrane region" description="Helical" evidence="5">
    <location>
        <begin position="138"/>
        <end position="160"/>
    </location>
</feature>
<accession>A0AAV9JSQ4</accession>
<gene>
    <name evidence="6" type="ORF">LTR36_008501</name>
</gene>
<evidence type="ECO:0000313" key="6">
    <source>
        <dbReference type="EMBL" id="KAK4548728.1"/>
    </source>
</evidence>